<dbReference type="Proteomes" id="UP000796880">
    <property type="component" value="Unassembled WGS sequence"/>
</dbReference>
<evidence type="ECO:0008006" key="3">
    <source>
        <dbReference type="Google" id="ProtNLM"/>
    </source>
</evidence>
<dbReference type="Gene3D" id="2.70.98.10">
    <property type="match status" value="1"/>
</dbReference>
<dbReference type="EMBL" id="VOIH02000006">
    <property type="protein sequence ID" value="KAF3445280.1"/>
    <property type="molecule type" value="Genomic_DNA"/>
</dbReference>
<evidence type="ECO:0000313" key="1">
    <source>
        <dbReference type="EMBL" id="KAF3445280.1"/>
    </source>
</evidence>
<reference evidence="1" key="1">
    <citation type="submission" date="2020-03" db="EMBL/GenBank/DDBJ databases">
        <title>A high-quality chromosome-level genome assembly of a woody plant with both climbing and erect habits, Rhamnella rubrinervis.</title>
        <authorList>
            <person name="Lu Z."/>
            <person name="Yang Y."/>
            <person name="Zhu X."/>
            <person name="Sun Y."/>
        </authorList>
    </citation>
    <scope>NUCLEOTIDE SEQUENCE</scope>
    <source>
        <strain evidence="1">BYM</strain>
        <tissue evidence="1">Leaf</tissue>
    </source>
</reference>
<sequence length="159" mass="17466">MKATALNEPTPVNLAQHTYWNIEGHNRGKKISESCFLDPKESTWVIPTGEIASVKGTPMISSNLMSSGNRLKPAALVYDKKSGRVLELSTDAPGLQFYTGTAIKNVKGKGGFVYEPHAALCLQTQEFPDAVNYPNFPSTIVSPGKPYRRQMLFKFSTKA</sequence>
<dbReference type="InterPro" id="IPR014718">
    <property type="entry name" value="GH-type_carb-bd"/>
</dbReference>
<dbReference type="GO" id="GO:0033499">
    <property type="term" value="P:galactose catabolic process via UDP-galactose, Leloir pathway"/>
    <property type="evidence" value="ECO:0007669"/>
    <property type="project" value="TreeGrafter"/>
</dbReference>
<gene>
    <name evidence="1" type="ORF">FNV43_RR14975</name>
</gene>
<organism evidence="1 2">
    <name type="scientific">Rhamnella rubrinervis</name>
    <dbReference type="NCBI Taxonomy" id="2594499"/>
    <lineage>
        <taxon>Eukaryota</taxon>
        <taxon>Viridiplantae</taxon>
        <taxon>Streptophyta</taxon>
        <taxon>Embryophyta</taxon>
        <taxon>Tracheophyta</taxon>
        <taxon>Spermatophyta</taxon>
        <taxon>Magnoliopsida</taxon>
        <taxon>eudicotyledons</taxon>
        <taxon>Gunneridae</taxon>
        <taxon>Pentapetalae</taxon>
        <taxon>rosids</taxon>
        <taxon>fabids</taxon>
        <taxon>Rosales</taxon>
        <taxon>Rhamnaceae</taxon>
        <taxon>rhamnoid group</taxon>
        <taxon>Rhamneae</taxon>
        <taxon>Rhamnella</taxon>
    </lineage>
</organism>
<dbReference type="InterPro" id="IPR008183">
    <property type="entry name" value="Aldose_1/G6P_1-epimerase"/>
</dbReference>
<dbReference type="GO" id="GO:0030246">
    <property type="term" value="F:carbohydrate binding"/>
    <property type="evidence" value="ECO:0007669"/>
    <property type="project" value="InterPro"/>
</dbReference>
<accession>A0A8K0MGW5</accession>
<dbReference type="AlphaFoldDB" id="A0A8K0MGW5"/>
<keyword evidence="2" id="KW-1185">Reference proteome</keyword>
<dbReference type="PANTHER" id="PTHR10091:SF0">
    <property type="entry name" value="GALACTOSE MUTAROTASE"/>
    <property type="match status" value="1"/>
</dbReference>
<dbReference type="PANTHER" id="PTHR10091">
    <property type="entry name" value="ALDOSE-1-EPIMERASE"/>
    <property type="match status" value="1"/>
</dbReference>
<dbReference type="GO" id="GO:0004034">
    <property type="term" value="F:aldose 1-epimerase activity"/>
    <property type="evidence" value="ECO:0007669"/>
    <property type="project" value="TreeGrafter"/>
</dbReference>
<dbReference type="GO" id="GO:0006006">
    <property type="term" value="P:glucose metabolic process"/>
    <property type="evidence" value="ECO:0007669"/>
    <property type="project" value="TreeGrafter"/>
</dbReference>
<name>A0A8K0MGW5_9ROSA</name>
<dbReference type="OrthoDB" id="274691at2759"/>
<proteinExistence type="predicted"/>
<dbReference type="SUPFAM" id="SSF74650">
    <property type="entry name" value="Galactose mutarotase-like"/>
    <property type="match status" value="1"/>
</dbReference>
<evidence type="ECO:0000313" key="2">
    <source>
        <dbReference type="Proteomes" id="UP000796880"/>
    </source>
</evidence>
<protein>
    <recommendedName>
        <fullName evidence="3">Aldose 1-epimerase</fullName>
    </recommendedName>
</protein>
<comment type="caution">
    <text evidence="1">The sequence shown here is derived from an EMBL/GenBank/DDBJ whole genome shotgun (WGS) entry which is preliminary data.</text>
</comment>
<dbReference type="InterPro" id="IPR011013">
    <property type="entry name" value="Gal_mutarotase_sf_dom"/>
</dbReference>
<dbReference type="Pfam" id="PF01263">
    <property type="entry name" value="Aldose_epim"/>
    <property type="match status" value="1"/>
</dbReference>